<dbReference type="RefSeq" id="WP_284919067.1">
    <property type="nucleotide sequence ID" value="NZ_CP126980.1"/>
</dbReference>
<evidence type="ECO:0000256" key="5">
    <source>
        <dbReference type="ARBA" id="ARBA00015611"/>
    </source>
</evidence>
<keyword evidence="9 17" id="KW-0378">Hydrolase</keyword>
<evidence type="ECO:0000256" key="2">
    <source>
        <dbReference type="ARBA" id="ARBA00001947"/>
    </source>
</evidence>
<dbReference type="InterPro" id="IPR012778">
    <property type="entry name" value="Pept_M1_aminopeptidase"/>
</dbReference>
<dbReference type="Pfam" id="PF17900">
    <property type="entry name" value="Peptidase_M1_N"/>
    <property type="match status" value="1"/>
</dbReference>
<dbReference type="InterPro" id="IPR045357">
    <property type="entry name" value="Aminopeptidase_N-like_N"/>
</dbReference>
<comment type="catalytic activity">
    <reaction evidence="1">
        <text>Release of an N-terminal amino acid, Xaa-|-Yaa- from a peptide, amide or arylamide. Xaa is preferably Ala, but may be most amino acids including Pro (slow action). When a terminal hydrophobic residue is followed by a prolyl residue, the two may be released as an intact Xaa-Pro dipeptide.</text>
        <dbReference type="EC" id="3.4.11.2"/>
    </reaction>
</comment>
<protein>
    <recommendedName>
        <fullName evidence="5">Aminopeptidase N</fullName>
        <ecNumber evidence="4">3.4.11.2</ecNumber>
    </recommendedName>
    <alternativeName>
        <fullName evidence="12">Alanine aminopeptidase</fullName>
    </alternativeName>
    <alternativeName>
        <fullName evidence="13">Lysyl aminopeptidase</fullName>
    </alternativeName>
</protein>
<evidence type="ECO:0000256" key="4">
    <source>
        <dbReference type="ARBA" id="ARBA00012564"/>
    </source>
</evidence>
<evidence type="ECO:0000256" key="12">
    <source>
        <dbReference type="ARBA" id="ARBA00029811"/>
    </source>
</evidence>
<keyword evidence="6 17" id="KW-0031">Aminopeptidase</keyword>
<dbReference type="PRINTS" id="PR00756">
    <property type="entry name" value="ALADIPTASE"/>
</dbReference>
<dbReference type="InterPro" id="IPR014782">
    <property type="entry name" value="Peptidase_M1_dom"/>
</dbReference>
<dbReference type="InterPro" id="IPR024571">
    <property type="entry name" value="ERAP1-like_C_dom"/>
</dbReference>
<evidence type="ECO:0000256" key="3">
    <source>
        <dbReference type="ARBA" id="ARBA00010136"/>
    </source>
</evidence>
<evidence type="ECO:0000256" key="7">
    <source>
        <dbReference type="ARBA" id="ARBA00022670"/>
    </source>
</evidence>
<name>A0ABY8WIF6_9ACTN</name>
<evidence type="ECO:0000259" key="16">
    <source>
        <dbReference type="Pfam" id="PF17900"/>
    </source>
</evidence>
<gene>
    <name evidence="17" type="primary">pepN</name>
    <name evidence="17" type="ORF">ACTOB_001219</name>
</gene>
<feature type="domain" description="Aminopeptidase N-like N-terminal" evidence="16">
    <location>
        <begin position="95"/>
        <end position="181"/>
    </location>
</feature>
<dbReference type="NCBIfam" id="TIGR02412">
    <property type="entry name" value="pepN_strep_liv"/>
    <property type="match status" value="1"/>
</dbReference>
<dbReference type="PANTHER" id="PTHR11533:SF174">
    <property type="entry name" value="PUROMYCIN-SENSITIVE AMINOPEPTIDASE-RELATED"/>
    <property type="match status" value="1"/>
</dbReference>
<comment type="similarity">
    <text evidence="3">Belongs to the peptidase M1 family.</text>
</comment>
<sequence>MPTLTRAEAAERASVVDVESYHVDLDLTGDGDTFRSRTVVRFRARPGAATFLEFEPVEVASMTLNGKPVPATAADGARLALTGLAEANELVVDATMRYSNNGEGLHRYTDPADGAVYLYQHLFINNAGRVLPSFDQPDLKASFRVSVTAPAEWTVATNGRLVSRDGGRWEFAATERISTYLASLIAGPWHVCVDEHDGIPLALYARAALAEQLDAQAGEIFEITKQCLDRFHEMFEIRYPFGHYQQAFAPEFNFGAMEYPGLVVFRDDLVPRSAMTYTEREYRASVIAHEMAHQWFGDLVTMAWWDDLWLNESFAEYLGSRVAAEATRYTGTWTTFALHRKAWGLRADQRPSTHPVAPSEVADTDQALLNFDGISYAKGASVLKQLVAWLGDEAFLAGVNAHFAAHAYGNATLADLLGALAEAGGRDLSGWAELWLRRAQVNTLRVETRRDGGTYAEVAIVQTAPDGFPTLRPHRVGIGLYDHRDGAVVRRELIEAELDATGRTVLPALAGQPVADLLLLNDGDLAYGKIRLDEDSAAAVPLLLPLLTDSLARAVIWASTLDAVVDGERPVAELVAQVLTALPVETETVIVEDVLRATRGLVDRYATAETRPAALELVAQAADRLLAASPAGGSRQLAAARGLIGATADTARLHGWLAGDGVPEGLAVDADLRWLIRYRLAVLGATDPAAIEAELAADRSASGEQWAARCRAALPDPAAKAAAWAAVVGDATLSNRLAELTAIGFWQAEQRDLLEPYVTRYFAEMPEMMRIRSGMSAEKIAIAAYPAVMVAEPTRELAAGLLAAPDLNPILRRVVQDHDDDMRRALLARGLGI</sequence>
<dbReference type="Gene3D" id="1.10.390.10">
    <property type="entry name" value="Neutral Protease Domain 2"/>
    <property type="match status" value="1"/>
</dbReference>
<comment type="cofactor">
    <cofactor evidence="2">
        <name>Zn(2+)</name>
        <dbReference type="ChEBI" id="CHEBI:29105"/>
    </cofactor>
</comment>
<evidence type="ECO:0000256" key="13">
    <source>
        <dbReference type="ARBA" id="ARBA00031533"/>
    </source>
</evidence>
<dbReference type="CDD" id="cd09602">
    <property type="entry name" value="M1_APN"/>
    <property type="match status" value="1"/>
</dbReference>
<dbReference type="Pfam" id="PF11838">
    <property type="entry name" value="ERAP1_C"/>
    <property type="match status" value="1"/>
</dbReference>
<evidence type="ECO:0000256" key="9">
    <source>
        <dbReference type="ARBA" id="ARBA00022801"/>
    </source>
</evidence>
<dbReference type="PANTHER" id="PTHR11533">
    <property type="entry name" value="PROTEASE M1 ZINC METALLOPROTEASE"/>
    <property type="match status" value="1"/>
</dbReference>
<keyword evidence="11" id="KW-0482">Metalloprotease</keyword>
<dbReference type="EC" id="3.4.11.2" evidence="4"/>
<evidence type="ECO:0000259" key="15">
    <source>
        <dbReference type="Pfam" id="PF11838"/>
    </source>
</evidence>
<proteinExistence type="inferred from homology"/>
<accession>A0ABY8WIF6</accession>
<evidence type="ECO:0000313" key="17">
    <source>
        <dbReference type="EMBL" id="WIM97671.1"/>
    </source>
</evidence>
<evidence type="ECO:0000256" key="11">
    <source>
        <dbReference type="ARBA" id="ARBA00023049"/>
    </source>
</evidence>
<evidence type="ECO:0000256" key="8">
    <source>
        <dbReference type="ARBA" id="ARBA00022723"/>
    </source>
</evidence>
<dbReference type="Pfam" id="PF01433">
    <property type="entry name" value="Peptidase_M1"/>
    <property type="match status" value="1"/>
</dbReference>
<keyword evidence="10" id="KW-0862">Zinc</keyword>
<dbReference type="InterPro" id="IPR027268">
    <property type="entry name" value="Peptidase_M4/M1_CTD_sf"/>
</dbReference>
<evidence type="ECO:0000256" key="10">
    <source>
        <dbReference type="ARBA" id="ARBA00022833"/>
    </source>
</evidence>
<dbReference type="SUPFAM" id="SSF63737">
    <property type="entry name" value="Leukotriene A4 hydrolase N-terminal domain"/>
    <property type="match status" value="1"/>
</dbReference>
<evidence type="ECO:0000256" key="6">
    <source>
        <dbReference type="ARBA" id="ARBA00022438"/>
    </source>
</evidence>
<evidence type="ECO:0000313" key="18">
    <source>
        <dbReference type="Proteomes" id="UP001240150"/>
    </source>
</evidence>
<dbReference type="EMBL" id="CP126980">
    <property type="protein sequence ID" value="WIM97671.1"/>
    <property type="molecule type" value="Genomic_DNA"/>
</dbReference>
<keyword evidence="18" id="KW-1185">Reference proteome</keyword>
<dbReference type="Proteomes" id="UP001240150">
    <property type="component" value="Chromosome"/>
</dbReference>
<keyword evidence="8" id="KW-0479">Metal-binding</keyword>
<dbReference type="InterPro" id="IPR001930">
    <property type="entry name" value="Peptidase_M1"/>
</dbReference>
<feature type="domain" description="Peptidase M1 membrane alanine aminopeptidase" evidence="14">
    <location>
        <begin position="221"/>
        <end position="433"/>
    </location>
</feature>
<organism evidence="17 18">
    <name type="scientific">Actinoplanes oblitus</name>
    <dbReference type="NCBI Taxonomy" id="3040509"/>
    <lineage>
        <taxon>Bacteria</taxon>
        <taxon>Bacillati</taxon>
        <taxon>Actinomycetota</taxon>
        <taxon>Actinomycetes</taxon>
        <taxon>Micromonosporales</taxon>
        <taxon>Micromonosporaceae</taxon>
        <taxon>Actinoplanes</taxon>
    </lineage>
</organism>
<dbReference type="InterPro" id="IPR042097">
    <property type="entry name" value="Aminopeptidase_N-like_N_sf"/>
</dbReference>
<feature type="domain" description="ERAP1-like C-terminal" evidence="15">
    <location>
        <begin position="518"/>
        <end position="824"/>
    </location>
</feature>
<keyword evidence="7" id="KW-0645">Protease</keyword>
<dbReference type="GO" id="GO:0016285">
    <property type="term" value="F:alanyl aminopeptidase activity"/>
    <property type="evidence" value="ECO:0007669"/>
    <property type="project" value="UniProtKB-EC"/>
</dbReference>
<dbReference type="SUPFAM" id="SSF55486">
    <property type="entry name" value="Metalloproteases ('zincins'), catalytic domain"/>
    <property type="match status" value="1"/>
</dbReference>
<evidence type="ECO:0000259" key="14">
    <source>
        <dbReference type="Pfam" id="PF01433"/>
    </source>
</evidence>
<dbReference type="InterPro" id="IPR050344">
    <property type="entry name" value="Peptidase_M1_aminopeptidases"/>
</dbReference>
<evidence type="ECO:0000256" key="1">
    <source>
        <dbReference type="ARBA" id="ARBA00000098"/>
    </source>
</evidence>
<reference evidence="17 18" key="1">
    <citation type="submission" date="2023-06" db="EMBL/GenBank/DDBJ databases">
        <authorList>
            <person name="Yushchuk O."/>
            <person name="Binda E."/>
            <person name="Ruckert-Reed C."/>
            <person name="Fedorenko V."/>
            <person name="Kalinowski J."/>
            <person name="Marinelli F."/>
        </authorList>
    </citation>
    <scope>NUCLEOTIDE SEQUENCE [LARGE SCALE GENOMIC DNA]</scope>
    <source>
        <strain evidence="17 18">NRRL 3884</strain>
    </source>
</reference>
<dbReference type="Gene3D" id="2.60.40.1730">
    <property type="entry name" value="tricorn interacting facor f3 domain"/>
    <property type="match status" value="1"/>
</dbReference>